<evidence type="ECO:0000256" key="1">
    <source>
        <dbReference type="ARBA" id="ARBA00004651"/>
    </source>
</evidence>
<evidence type="ECO:0000256" key="2">
    <source>
        <dbReference type="ARBA" id="ARBA00009047"/>
    </source>
</evidence>
<dbReference type="AlphaFoldDB" id="A0AAJ2H3R6"/>
<dbReference type="GO" id="GO:1990060">
    <property type="term" value="C:maltose transport complex"/>
    <property type="evidence" value="ECO:0007669"/>
    <property type="project" value="TreeGrafter"/>
</dbReference>
<name>A0AAJ2H3R6_9HYPH</name>
<dbReference type="PANTHER" id="PTHR47314">
    <property type="entry name" value="MALTOSE/MALTODEXTRIN TRANSPORT SYSTEM PERMEASE PROTEIN MALF"/>
    <property type="match status" value="1"/>
</dbReference>
<reference evidence="6" key="1">
    <citation type="submission" date="2023-04" db="EMBL/GenBank/DDBJ databases">
        <title>Genomic characterization of faba bean (Vicia faba) microsymbionts in Mexican soils.</title>
        <authorList>
            <person name="Rivera Orduna F.N."/>
            <person name="Guevara-Luna J."/>
            <person name="Yan J."/>
            <person name="Arroyo-Herrera I."/>
            <person name="Li Y."/>
            <person name="Vasquez-Murrieta M.S."/>
            <person name="Wang E.T."/>
        </authorList>
    </citation>
    <scope>NUCLEOTIDE SEQUENCE</scope>
    <source>
        <strain evidence="6">CH26</strain>
    </source>
</reference>
<comment type="subunit">
    <text evidence="5">The complex is composed of two ATP-binding proteins (MalK), two transmembrane proteins (MalG and MalF) and a solute-binding protein (MalE).</text>
</comment>
<comment type="function">
    <text evidence="5">Part of the ABC transporter complex MalEFGK involved in maltose/maltodextrin import. Probably responsible for the translocation of the substrate across the membrane.</text>
</comment>
<feature type="non-terminal residue" evidence="6">
    <location>
        <position position="121"/>
    </location>
</feature>
<dbReference type="PANTHER" id="PTHR47314:SF1">
    <property type="entry name" value="MALTOSE_MALTODEXTRIN TRANSPORT SYSTEM PERMEASE PROTEIN MALF"/>
    <property type="match status" value="1"/>
</dbReference>
<comment type="similarity">
    <text evidence="2 5">Belongs to the binding-protein-dependent transport system permease family. MalFG subfamily.</text>
</comment>
<comment type="caution">
    <text evidence="5">Lacks conserved residue(s) required for the propagation of feature annotation.</text>
</comment>
<dbReference type="GO" id="GO:0015423">
    <property type="term" value="F:ABC-type maltose transporter activity"/>
    <property type="evidence" value="ECO:0007669"/>
    <property type="project" value="TreeGrafter"/>
</dbReference>
<feature type="transmembrane region" description="Helical" evidence="5">
    <location>
        <begin position="98"/>
        <end position="118"/>
    </location>
</feature>
<comment type="caution">
    <text evidence="6">The sequence shown here is derived from an EMBL/GenBank/DDBJ whole genome shotgun (WGS) entry which is preliminary data.</text>
</comment>
<protein>
    <recommendedName>
        <fullName evidence="5">Maltose/maltodextrin transport system permease protein</fullName>
    </recommendedName>
</protein>
<dbReference type="GO" id="GO:0042956">
    <property type="term" value="P:maltodextrin transmembrane transport"/>
    <property type="evidence" value="ECO:0007669"/>
    <property type="project" value="TreeGrafter"/>
</dbReference>
<accession>A0AAJ2H3R6</accession>
<evidence type="ECO:0000256" key="5">
    <source>
        <dbReference type="RuleBase" id="RU367050"/>
    </source>
</evidence>
<organism evidence="6 7">
    <name type="scientific">Rhizobium hidalgonense</name>
    <dbReference type="NCBI Taxonomy" id="1538159"/>
    <lineage>
        <taxon>Bacteria</taxon>
        <taxon>Pseudomonadati</taxon>
        <taxon>Pseudomonadota</taxon>
        <taxon>Alphaproteobacteria</taxon>
        <taxon>Hyphomicrobiales</taxon>
        <taxon>Rhizobiaceae</taxon>
        <taxon>Rhizobium/Agrobacterium group</taxon>
        <taxon>Rhizobium</taxon>
    </lineage>
</organism>
<proteinExistence type="inferred from homology"/>
<keyword evidence="5" id="KW-0472">Membrane</keyword>
<comment type="subcellular location">
    <subcellularLocation>
        <location evidence="5">Cell inner membrane</location>
        <topology evidence="5">Multi-pass membrane protein</topology>
    </subcellularLocation>
    <subcellularLocation>
        <location evidence="1">Cell membrane</location>
        <topology evidence="1">Multi-pass membrane protein</topology>
    </subcellularLocation>
</comment>
<evidence type="ECO:0000256" key="3">
    <source>
        <dbReference type="ARBA" id="ARBA00022448"/>
    </source>
</evidence>
<dbReference type="EMBL" id="JAVLSF010001083">
    <property type="protein sequence ID" value="MDR9778677.1"/>
    <property type="molecule type" value="Genomic_DNA"/>
</dbReference>
<keyword evidence="3" id="KW-0813">Transport</keyword>
<feature type="non-terminal residue" evidence="6">
    <location>
        <position position="1"/>
    </location>
</feature>
<evidence type="ECO:0000313" key="7">
    <source>
        <dbReference type="Proteomes" id="UP001268610"/>
    </source>
</evidence>
<keyword evidence="4" id="KW-1003">Cell membrane</keyword>
<evidence type="ECO:0000313" key="6">
    <source>
        <dbReference type="EMBL" id="MDR9778677.1"/>
    </source>
</evidence>
<sequence>PKEINAAGQAIQQVAVPVDDTRAIRMLTANQAFEGTTTMRYDEATDTITNTTTKETYTVKKVGDSEYFVDSKGTALPQSWLQPVGFANYERLFTNDKIIGQFGSAFVWTLAFAVLSVLTTF</sequence>
<keyword evidence="5" id="KW-0762">Sugar transport</keyword>
<dbReference type="SUPFAM" id="SSF160964">
    <property type="entry name" value="MalF N-terminal region-like"/>
    <property type="match status" value="1"/>
</dbReference>
<keyword evidence="5" id="KW-0812">Transmembrane</keyword>
<gene>
    <name evidence="6" type="ORF">RJJ65_39730</name>
</gene>
<keyword evidence="5" id="KW-0997">Cell inner membrane</keyword>
<evidence type="ECO:0000256" key="4">
    <source>
        <dbReference type="ARBA" id="ARBA00022475"/>
    </source>
</evidence>
<dbReference type="Proteomes" id="UP001268610">
    <property type="component" value="Unassembled WGS sequence"/>
</dbReference>
<keyword evidence="5" id="KW-1133">Transmembrane helix</keyword>